<proteinExistence type="predicted"/>
<feature type="region of interest" description="Disordered" evidence="1">
    <location>
        <begin position="119"/>
        <end position="139"/>
    </location>
</feature>
<organism evidence="2 3">
    <name type="scientific">Portunus trituberculatus</name>
    <name type="common">Swimming crab</name>
    <name type="synonym">Neptunus trituberculatus</name>
    <dbReference type="NCBI Taxonomy" id="210409"/>
    <lineage>
        <taxon>Eukaryota</taxon>
        <taxon>Metazoa</taxon>
        <taxon>Ecdysozoa</taxon>
        <taxon>Arthropoda</taxon>
        <taxon>Crustacea</taxon>
        <taxon>Multicrustacea</taxon>
        <taxon>Malacostraca</taxon>
        <taxon>Eumalacostraca</taxon>
        <taxon>Eucarida</taxon>
        <taxon>Decapoda</taxon>
        <taxon>Pleocyemata</taxon>
        <taxon>Brachyura</taxon>
        <taxon>Eubrachyura</taxon>
        <taxon>Portunoidea</taxon>
        <taxon>Portunidae</taxon>
        <taxon>Portuninae</taxon>
        <taxon>Portunus</taxon>
    </lineage>
</organism>
<keyword evidence="3" id="KW-1185">Reference proteome</keyword>
<dbReference type="Proteomes" id="UP000324222">
    <property type="component" value="Unassembled WGS sequence"/>
</dbReference>
<comment type="caution">
    <text evidence="2">The sequence shown here is derived from an EMBL/GenBank/DDBJ whole genome shotgun (WGS) entry which is preliminary data.</text>
</comment>
<dbReference type="EMBL" id="VSRR010057887">
    <property type="protein sequence ID" value="MPC81751.1"/>
    <property type="molecule type" value="Genomic_DNA"/>
</dbReference>
<accession>A0A5B7I8L3</accession>
<reference evidence="2 3" key="1">
    <citation type="submission" date="2019-05" db="EMBL/GenBank/DDBJ databases">
        <title>Another draft genome of Portunus trituberculatus and its Hox gene families provides insights of decapod evolution.</title>
        <authorList>
            <person name="Jeong J.-H."/>
            <person name="Song I."/>
            <person name="Kim S."/>
            <person name="Choi T."/>
            <person name="Kim D."/>
            <person name="Ryu S."/>
            <person name="Kim W."/>
        </authorList>
    </citation>
    <scope>NUCLEOTIDE SEQUENCE [LARGE SCALE GENOMIC DNA]</scope>
    <source>
        <tissue evidence="2">Muscle</tissue>
    </source>
</reference>
<sequence>MAGHQEIQEGLSSPSPSYGDGEFVRSGECGVGGGQDSTRHAIGSPLGSSSPFFSASHIVRRVCASSGCRRVLGSAHNDPHTVCIVCCDGFCDVNNRCRKCAEWSPRRVLNSRKYQQTLQKRRDYKARKKASNPSGQSQELFAKCSDSPVTHGFRIRQGFGT</sequence>
<gene>
    <name evidence="2" type="ORF">E2C01_076384</name>
</gene>
<evidence type="ECO:0000313" key="2">
    <source>
        <dbReference type="EMBL" id="MPC81751.1"/>
    </source>
</evidence>
<name>A0A5B7I8L3_PORTR</name>
<dbReference type="AlphaFoldDB" id="A0A5B7I8L3"/>
<evidence type="ECO:0000256" key="1">
    <source>
        <dbReference type="SAM" id="MobiDB-lite"/>
    </source>
</evidence>
<evidence type="ECO:0000313" key="3">
    <source>
        <dbReference type="Proteomes" id="UP000324222"/>
    </source>
</evidence>
<protein>
    <submittedName>
        <fullName evidence="2">Uncharacterized protein</fullName>
    </submittedName>
</protein>